<proteinExistence type="predicted"/>
<dbReference type="Proteomes" id="UP000264071">
    <property type="component" value="Unassembled WGS sequence"/>
</dbReference>
<gene>
    <name evidence="4" type="ORF">DGD08_09310</name>
</gene>
<accession>A0A3D4V8D9</accession>
<feature type="compositionally biased region" description="Gly residues" evidence="1">
    <location>
        <begin position="218"/>
        <end position="227"/>
    </location>
</feature>
<feature type="domain" description="Peptidase S9 prolyl oligopeptidase catalytic" evidence="3">
    <location>
        <begin position="786"/>
        <end position="963"/>
    </location>
</feature>
<feature type="compositionally biased region" description="Polar residues" evidence="1">
    <location>
        <begin position="993"/>
        <end position="1008"/>
    </location>
</feature>
<feature type="region of interest" description="Disordered" evidence="1">
    <location>
        <begin position="989"/>
        <end position="1008"/>
    </location>
</feature>
<reference evidence="4 5" key="1">
    <citation type="journal article" date="2018" name="Nat. Biotechnol.">
        <title>A standardized bacterial taxonomy based on genome phylogeny substantially revises the tree of life.</title>
        <authorList>
            <person name="Parks D.H."/>
            <person name="Chuvochina M."/>
            <person name="Waite D.W."/>
            <person name="Rinke C."/>
            <person name="Skarshewski A."/>
            <person name="Chaumeil P.A."/>
            <person name="Hugenholtz P."/>
        </authorList>
    </citation>
    <scope>NUCLEOTIDE SEQUENCE [LARGE SCALE GENOMIC DNA]</scope>
    <source>
        <strain evidence="4">UBA8844</strain>
    </source>
</reference>
<dbReference type="InterPro" id="IPR050278">
    <property type="entry name" value="Serine_Prot_S9B/DPPIV"/>
</dbReference>
<keyword evidence="2" id="KW-0732">Signal</keyword>
<dbReference type="Gene3D" id="3.40.50.1820">
    <property type="entry name" value="alpha/beta hydrolase"/>
    <property type="match status" value="1"/>
</dbReference>
<feature type="chain" id="PRO_5017692926" evidence="2">
    <location>
        <begin position="41"/>
        <end position="1008"/>
    </location>
</feature>
<comment type="caution">
    <text evidence="4">The sequence shown here is derived from an EMBL/GenBank/DDBJ whole genome shotgun (WGS) entry which is preliminary data.</text>
</comment>
<dbReference type="SUPFAM" id="SSF53474">
    <property type="entry name" value="alpha/beta-Hydrolases"/>
    <property type="match status" value="1"/>
</dbReference>
<dbReference type="SUPFAM" id="SSF82171">
    <property type="entry name" value="DPP6 N-terminal domain-like"/>
    <property type="match status" value="1"/>
</dbReference>
<dbReference type="GO" id="GO:0006508">
    <property type="term" value="P:proteolysis"/>
    <property type="evidence" value="ECO:0007669"/>
    <property type="project" value="InterPro"/>
</dbReference>
<dbReference type="InterPro" id="IPR001375">
    <property type="entry name" value="Peptidase_S9_cat"/>
</dbReference>
<feature type="region of interest" description="Disordered" evidence="1">
    <location>
        <begin position="218"/>
        <end position="244"/>
    </location>
</feature>
<name>A0A3D4V8D9_9BACT</name>
<dbReference type="GO" id="GO:0008236">
    <property type="term" value="F:serine-type peptidase activity"/>
    <property type="evidence" value="ECO:0007669"/>
    <property type="project" value="InterPro"/>
</dbReference>
<organism evidence="4 5">
    <name type="scientific">Gemmatimonas aurantiaca</name>
    <dbReference type="NCBI Taxonomy" id="173480"/>
    <lineage>
        <taxon>Bacteria</taxon>
        <taxon>Pseudomonadati</taxon>
        <taxon>Gemmatimonadota</taxon>
        <taxon>Gemmatimonadia</taxon>
        <taxon>Gemmatimonadales</taxon>
        <taxon>Gemmatimonadaceae</taxon>
        <taxon>Gemmatimonas</taxon>
    </lineage>
</organism>
<evidence type="ECO:0000313" key="5">
    <source>
        <dbReference type="Proteomes" id="UP000264071"/>
    </source>
</evidence>
<dbReference type="Pfam" id="PF00326">
    <property type="entry name" value="Peptidase_S9"/>
    <property type="match status" value="1"/>
</dbReference>
<evidence type="ECO:0000256" key="1">
    <source>
        <dbReference type="SAM" id="MobiDB-lite"/>
    </source>
</evidence>
<dbReference type="InterPro" id="IPR029058">
    <property type="entry name" value="AB_hydrolase_fold"/>
</dbReference>
<evidence type="ECO:0000259" key="3">
    <source>
        <dbReference type="Pfam" id="PF00326"/>
    </source>
</evidence>
<dbReference type="PANTHER" id="PTHR11731:SF193">
    <property type="entry name" value="DIPEPTIDYL PEPTIDASE 9"/>
    <property type="match status" value="1"/>
</dbReference>
<sequence length="1008" mass="109651">MRSTAMHPSTSPAGTRVRSAFAALTIGSTLSLVASPLALAAQPANPYTAVSRWTPPPLPAGKKPITQDTYDEWRTIGGSTLSNDGKWAVYTLSPVVGEGELVVRATSGTTEYRAPRGFTGRPQLQAGASGPANFTAQAAQVSADSRVVAFLIYPTRADVDGARRRRGSTPPRTALGILNTADGAVTRVSNVRSFQLARRGGRFLAYLLEDTTAARGGAAGAGAGANAGGAARTDSTGRPRREYGTTLVLRDLSNGTDTRIEGVTNFTFDEGEKWLAYSVTTRDGANNGAFVRALPTGAVTSLLTGAATYRSLAFDRAGTQLALVSDLGDSTAQPRFALYHASLAPAKGKTIATRKLVTSADVQAGLLIADRGPVEFTRDGSALTFSIGVVPFDSIPADSLAEKAVYDLWHWQDAQTQPQQKLNATRDRNRTFTALYTLATNKWAQLANDSIRVTVSNDGKRVLGINALEYAIPQFWGEGASDAYMIDPTTGARTLIGRKLDGNVQLSPGAGYAIWFENGQWQAYATATGKRVNLTDKLPVKFQDEEFDSPDVPPPYGIGGWTTGDKRVLIYDRFDIWEVDPSGVAAPRNLTEGEGRRGGMTFRVVNLDRDDPFIDVNTPLLLRAVDSLTKASGFWREKLGVDSRPERIVMGDRNYAGLQKARDAEQYLLTQSTYREFPDLWTGSDIAQTTKISNANPQDSQYPRGTVELVSWFNGDGIPLRGLLYKPENFDASKQYPMVVYYYEKLTDGLHGYQAPSGRNTVNPLVYNSLGYVVFMPDIVYTDGQPGPSAAKSIIPGVQSLIQKGFVDPKRIGITGQSWGGYQSAYLVTVTNMFAAAVPNATVVNMTSAYGGIRWASGLARAFQYEHTQSRIGGSLWQYPERFIENSPLFRLDRVTTPVLFMANDNDGAVPWYQGIEFYVAMRRLQKEAYMLVYNGDEHNPTKRANQKDIDQKMQDFFAVKLQGADAPSWMVRGIPYLEKGRDQVKMAPQPVRTITPTGEPNGSNGGR</sequence>
<protein>
    <submittedName>
        <fullName evidence="4">S9 family peptidase</fullName>
    </submittedName>
</protein>
<dbReference type="AlphaFoldDB" id="A0A3D4V8D9"/>
<evidence type="ECO:0000256" key="2">
    <source>
        <dbReference type="SAM" id="SignalP"/>
    </source>
</evidence>
<feature type="signal peptide" evidence="2">
    <location>
        <begin position="1"/>
        <end position="40"/>
    </location>
</feature>
<dbReference type="EMBL" id="DPIY01000009">
    <property type="protein sequence ID" value="HCT57393.1"/>
    <property type="molecule type" value="Genomic_DNA"/>
</dbReference>
<dbReference type="PANTHER" id="PTHR11731">
    <property type="entry name" value="PROTEASE FAMILY S9B,C DIPEPTIDYL-PEPTIDASE IV-RELATED"/>
    <property type="match status" value="1"/>
</dbReference>
<evidence type="ECO:0000313" key="4">
    <source>
        <dbReference type="EMBL" id="HCT57393.1"/>
    </source>
</evidence>
<dbReference type="GO" id="GO:0008239">
    <property type="term" value="F:dipeptidyl-peptidase activity"/>
    <property type="evidence" value="ECO:0007669"/>
    <property type="project" value="TreeGrafter"/>
</dbReference>